<feature type="region of interest" description="Disordered" evidence="1">
    <location>
        <begin position="86"/>
        <end position="120"/>
    </location>
</feature>
<accession>A0AAD2JGV6</accession>
<reference evidence="2" key="1">
    <citation type="submission" date="2023-08" db="EMBL/GenBank/DDBJ databases">
        <authorList>
            <person name="Audoor S."/>
            <person name="Bilcke G."/>
        </authorList>
    </citation>
    <scope>NUCLEOTIDE SEQUENCE</scope>
</reference>
<proteinExistence type="predicted"/>
<evidence type="ECO:0000313" key="2">
    <source>
        <dbReference type="EMBL" id="CAJ1947929.1"/>
    </source>
</evidence>
<dbReference type="EMBL" id="CAKOGP040001736">
    <property type="protein sequence ID" value="CAJ1947929.1"/>
    <property type="molecule type" value="Genomic_DNA"/>
</dbReference>
<evidence type="ECO:0000256" key="1">
    <source>
        <dbReference type="SAM" id="MobiDB-lite"/>
    </source>
</evidence>
<gene>
    <name evidence="2" type="ORF">CYCCA115_LOCUS11379</name>
</gene>
<protein>
    <submittedName>
        <fullName evidence="2">Uncharacterized protein</fullName>
    </submittedName>
</protein>
<comment type="caution">
    <text evidence="2">The sequence shown here is derived from an EMBL/GenBank/DDBJ whole genome shotgun (WGS) entry which is preliminary data.</text>
</comment>
<organism evidence="2 3">
    <name type="scientific">Cylindrotheca closterium</name>
    <dbReference type="NCBI Taxonomy" id="2856"/>
    <lineage>
        <taxon>Eukaryota</taxon>
        <taxon>Sar</taxon>
        <taxon>Stramenopiles</taxon>
        <taxon>Ochrophyta</taxon>
        <taxon>Bacillariophyta</taxon>
        <taxon>Bacillariophyceae</taxon>
        <taxon>Bacillariophycidae</taxon>
        <taxon>Bacillariales</taxon>
        <taxon>Bacillariaceae</taxon>
        <taxon>Cylindrotheca</taxon>
    </lineage>
</organism>
<sequence length="145" mass="16355">MMPLPDPTEQEMLERTQTRINSPQHDAERCTIPSSCIVDTFCETKVRLSPRKSCLASKSSKKKKRISMGTMQQECTTSHHVFFRQTSRWKASEATTDSVPRVPRRPTPQQPSSDSDNIDEAIANFVSNLRIEEGMSRNSLVSQAA</sequence>
<name>A0AAD2JGV6_9STRA</name>
<feature type="region of interest" description="Disordered" evidence="1">
    <location>
        <begin position="53"/>
        <end position="72"/>
    </location>
</feature>
<keyword evidence="3" id="KW-1185">Reference proteome</keyword>
<evidence type="ECO:0000313" key="3">
    <source>
        <dbReference type="Proteomes" id="UP001295423"/>
    </source>
</evidence>
<dbReference type="AlphaFoldDB" id="A0AAD2JGV6"/>
<dbReference type="Proteomes" id="UP001295423">
    <property type="component" value="Unassembled WGS sequence"/>
</dbReference>